<accession>A0ABV7H311</accession>
<reference evidence="3" key="1">
    <citation type="journal article" date="2019" name="Int. J. Syst. Evol. Microbiol.">
        <title>The Global Catalogue of Microorganisms (GCM) 10K type strain sequencing project: providing services to taxonomists for standard genome sequencing and annotation.</title>
        <authorList>
            <consortium name="The Broad Institute Genomics Platform"/>
            <consortium name="The Broad Institute Genome Sequencing Center for Infectious Disease"/>
            <person name="Wu L."/>
            <person name="Ma J."/>
        </authorList>
    </citation>
    <scope>NUCLEOTIDE SEQUENCE [LARGE SCALE GENOMIC DNA]</scope>
    <source>
        <strain evidence="3">KCTC 52168</strain>
    </source>
</reference>
<dbReference type="PANTHER" id="PTHR17985:SF8">
    <property type="entry name" value="TRANSPORT AND GOLGI ORGANIZATION PROTEIN 2 HOMOLOG"/>
    <property type="match status" value="1"/>
</dbReference>
<feature type="compositionally biased region" description="Low complexity" evidence="1">
    <location>
        <begin position="264"/>
        <end position="275"/>
    </location>
</feature>
<sequence>MCIATIAWQWNADRPLVIAANRDEFYHRPAAALQFWPGDEVLAGRDLAVETPSTWIGINRRGRFALITNVRAPSEARPDAPSRGPLVAAFLEGDMSPSRYIFDVASRRSRYNGFNLIVGSVAFDAQECWFLHSKDFGPRRLTPGIYGLSNATLDTPWPKVQRAVGRFTMDLLMRPGHDAMLDGLRDPVMAHDASLPQTGVALDWERRLSSVFIATDTYGTRASTVLEVVRQDVTVTERRYPPDVSNGAPHEQSTHQFTVRRSAQKAQPASSSSEP</sequence>
<dbReference type="Proteomes" id="UP001595556">
    <property type="component" value="Unassembled WGS sequence"/>
</dbReference>
<feature type="region of interest" description="Disordered" evidence="1">
    <location>
        <begin position="238"/>
        <end position="275"/>
    </location>
</feature>
<proteinExistence type="predicted"/>
<dbReference type="InterPro" id="IPR008551">
    <property type="entry name" value="TANGO2"/>
</dbReference>
<keyword evidence="3" id="KW-1185">Reference proteome</keyword>
<evidence type="ECO:0000256" key="1">
    <source>
        <dbReference type="SAM" id="MobiDB-lite"/>
    </source>
</evidence>
<dbReference type="RefSeq" id="WP_377301603.1">
    <property type="nucleotide sequence ID" value="NZ_CP180191.1"/>
</dbReference>
<dbReference type="EMBL" id="JBHRTI010000003">
    <property type="protein sequence ID" value="MFC3146963.1"/>
    <property type="molecule type" value="Genomic_DNA"/>
</dbReference>
<dbReference type="Pfam" id="PF05742">
    <property type="entry name" value="TANGO2"/>
    <property type="match status" value="1"/>
</dbReference>
<comment type="caution">
    <text evidence="2">The sequence shown here is derived from an EMBL/GenBank/DDBJ whole genome shotgun (WGS) entry which is preliminary data.</text>
</comment>
<organism evidence="2 3">
    <name type="scientific">Piscinibacterium candidicorallinum</name>
    <dbReference type="NCBI Taxonomy" id="1793872"/>
    <lineage>
        <taxon>Bacteria</taxon>
        <taxon>Pseudomonadati</taxon>
        <taxon>Pseudomonadota</taxon>
        <taxon>Betaproteobacteria</taxon>
        <taxon>Burkholderiales</taxon>
        <taxon>Piscinibacterium</taxon>
    </lineage>
</organism>
<protein>
    <submittedName>
        <fullName evidence="2">NRDE family protein</fullName>
    </submittedName>
</protein>
<name>A0ABV7H311_9BURK</name>
<gene>
    <name evidence="2" type="ORF">ACFOEN_04815</name>
</gene>
<evidence type="ECO:0000313" key="2">
    <source>
        <dbReference type="EMBL" id="MFC3146963.1"/>
    </source>
</evidence>
<evidence type="ECO:0000313" key="3">
    <source>
        <dbReference type="Proteomes" id="UP001595556"/>
    </source>
</evidence>
<dbReference type="PANTHER" id="PTHR17985">
    <property type="entry name" value="SER/THR-RICH PROTEIN T10 IN DGCR REGION"/>
    <property type="match status" value="1"/>
</dbReference>